<dbReference type="InterPro" id="IPR023382">
    <property type="entry name" value="MnmA-like_central_sf"/>
</dbReference>
<feature type="transmembrane region" description="Helical" evidence="16">
    <location>
        <begin position="420"/>
        <end position="438"/>
    </location>
</feature>
<name>A0A899G4L8_9ASCO</name>
<dbReference type="Gene3D" id="1.20.1250.20">
    <property type="entry name" value="MFS general substrate transporter like domains"/>
    <property type="match status" value="1"/>
</dbReference>
<dbReference type="Pfam" id="PF03054">
    <property type="entry name" value="tRNA_Me_trans"/>
    <property type="match status" value="1"/>
</dbReference>
<dbReference type="OrthoDB" id="4142200at2759"/>
<dbReference type="GO" id="GO:0008033">
    <property type="term" value="P:tRNA processing"/>
    <property type="evidence" value="ECO:0007669"/>
    <property type="project" value="UniProtKB-KW"/>
</dbReference>
<keyword evidence="19" id="KW-1185">Reference proteome</keyword>
<evidence type="ECO:0000256" key="7">
    <source>
        <dbReference type="ARBA" id="ARBA00022555"/>
    </source>
</evidence>
<dbReference type="GO" id="GO:0005886">
    <property type="term" value="C:plasma membrane"/>
    <property type="evidence" value="ECO:0007669"/>
    <property type="project" value="UniProtKB-ARBA"/>
</dbReference>
<keyword evidence="8" id="KW-0808">Transferase</keyword>
<dbReference type="PROSITE" id="PS50850">
    <property type="entry name" value="MFS"/>
    <property type="match status" value="1"/>
</dbReference>
<dbReference type="InterPro" id="IPR046885">
    <property type="entry name" value="MnmA-like_C"/>
</dbReference>
<comment type="similarity">
    <text evidence="3">Belongs to the MnmA/TRMU family.</text>
</comment>
<evidence type="ECO:0000256" key="1">
    <source>
        <dbReference type="ARBA" id="ARBA00003986"/>
    </source>
</evidence>
<evidence type="ECO:0000256" key="8">
    <source>
        <dbReference type="ARBA" id="ARBA00022679"/>
    </source>
</evidence>
<feature type="transmembrane region" description="Helical" evidence="16">
    <location>
        <begin position="350"/>
        <end position="377"/>
    </location>
</feature>
<evidence type="ECO:0000256" key="13">
    <source>
        <dbReference type="ARBA" id="ARBA00023136"/>
    </source>
</evidence>
<dbReference type="Gene3D" id="3.40.50.620">
    <property type="entry name" value="HUPs"/>
    <property type="match status" value="1"/>
</dbReference>
<dbReference type="InterPro" id="IPR004506">
    <property type="entry name" value="MnmA-like"/>
</dbReference>
<dbReference type="EC" id="2.8.1.14" evidence="5"/>
<dbReference type="AlphaFoldDB" id="A0A899G4L8"/>
<dbReference type="InterPro" id="IPR014729">
    <property type="entry name" value="Rossmann-like_a/b/a_fold"/>
</dbReference>
<dbReference type="SUPFAM" id="SSF52402">
    <property type="entry name" value="Adenine nucleotide alpha hydrolases-like"/>
    <property type="match status" value="1"/>
</dbReference>
<dbReference type="Pfam" id="PF00083">
    <property type="entry name" value="Sugar_tr"/>
    <property type="match status" value="1"/>
</dbReference>
<evidence type="ECO:0000259" key="17">
    <source>
        <dbReference type="PROSITE" id="PS50850"/>
    </source>
</evidence>
<dbReference type="InterPro" id="IPR020846">
    <property type="entry name" value="MFS_dom"/>
</dbReference>
<feature type="transmembrane region" description="Helical" evidence="16">
    <location>
        <begin position="6"/>
        <end position="26"/>
    </location>
</feature>
<keyword evidence="13 16" id="KW-0472">Membrane</keyword>
<sequence>MYTIYHPVLVAAAATVGAMLFGFDISSMSAFVTTPQYLEYFNRPSSLLQGIITSSMPAGSAIASFFSGYFTSRLGHRYISQLCAWIWIIGRFISSLAIGLCSGQIPVWISELSPKKYRGSLVSIFQWSITWGICIMFYLSYGCTKIEGPLSFRIAWGLQMVPGFIFSFLVLFLPQSPRWLAAHDRWEEAQFIISKVNRASNYNDPAIISEIEDIKEAVGHDKENVGYLALFAKGSRRRTFIGFFTHVWQQFTGMNIIMYYVTNVFQMAGYSGVSNLLISSIQYVLNVIMTVPALLFIDRWGRRPTFIYGAILMAILLFAESIFMAVGGHYVSNYKGSEYIRWSMEGHRNLANAVIACSYLFVCVFAPTWGPCAWIYVSEIFPLNQRTKANGFCAFANWTFNFILAIFVPTAFKNIQWKTFLIFGVFSVTMAIHVYLMFPETCGRSLEEIEHIWDTNIPAWKTKSYKPPKTTSLEKNDEILKDEKSGNKYEGKDNNNIYVDHILHPQDKIFVSMSGGVDSSVAAALLKSKGLDVVGIFIQIWIEDSNFCSSEKNFLDVQRVSKVLSMPEPYYVDLSRDYWNFVFQPALDSYKNGYTPNPDVNCNRYIKFGLLFEKIEQIIRENYSNCNKWWVATGHYATVKTHIPTSSSHLLRSKDMNKDQCLYLSRIFQSSLRRTLFPLSNFTKPEVRKIAEKFSLPTASKKESQGLCFVSPNSGRHFSNFLANYLNPQKLTYIDISTGDILYVSSDKGIWNTTIGESSRICIPQAKNKINGKWFVADKNPSKGIIYLCRGWDNPALMKNIIYCKSWHWIDSSLEEYGEVIGQLRHRQKPQKCYINKYKDNMIKIEFEKMQRGIAPGQNVAVWKDKVCLGGGVIHQVE</sequence>
<dbReference type="PANTHER" id="PTHR48022:SF7">
    <property type="entry name" value="MAJOR FACILITATOR SUPERFAMILY (MFS) PROFILE DOMAIN-CONTAINING PROTEIN-RELATED"/>
    <property type="match status" value="1"/>
</dbReference>
<dbReference type="InterPro" id="IPR036259">
    <property type="entry name" value="MFS_trans_sf"/>
</dbReference>
<dbReference type="CDD" id="cd01998">
    <property type="entry name" value="MnmA_TRMU-like"/>
    <property type="match status" value="1"/>
</dbReference>
<evidence type="ECO:0000256" key="16">
    <source>
        <dbReference type="SAM" id="Phobius"/>
    </source>
</evidence>
<dbReference type="PROSITE" id="PS00216">
    <property type="entry name" value="SUGAR_TRANSPORT_1"/>
    <property type="match status" value="1"/>
</dbReference>
<evidence type="ECO:0000256" key="3">
    <source>
        <dbReference type="ARBA" id="ARBA00006191"/>
    </source>
</evidence>
<keyword evidence="6" id="KW-0813">Transport</keyword>
<evidence type="ECO:0000256" key="9">
    <source>
        <dbReference type="ARBA" id="ARBA00022692"/>
    </source>
</evidence>
<organism evidence="18 19">
    <name type="scientific">Pneumocystis wakefieldiae</name>
    <dbReference type="NCBI Taxonomy" id="38082"/>
    <lineage>
        <taxon>Eukaryota</taxon>
        <taxon>Fungi</taxon>
        <taxon>Dikarya</taxon>
        <taxon>Ascomycota</taxon>
        <taxon>Taphrinomycotina</taxon>
        <taxon>Pneumocystomycetes</taxon>
        <taxon>Pneumocystaceae</taxon>
        <taxon>Pneumocystis</taxon>
    </lineage>
</organism>
<feature type="transmembrane region" description="Helical" evidence="16">
    <location>
        <begin position="84"/>
        <end position="109"/>
    </location>
</feature>
<evidence type="ECO:0000256" key="11">
    <source>
        <dbReference type="ARBA" id="ARBA00022884"/>
    </source>
</evidence>
<accession>A0A899G4L8</accession>
<feature type="transmembrane region" description="Helical" evidence="16">
    <location>
        <begin position="240"/>
        <end position="261"/>
    </location>
</feature>
<dbReference type="InterPro" id="IPR003663">
    <property type="entry name" value="Sugar/inositol_transpt"/>
</dbReference>
<feature type="transmembrane region" description="Helical" evidence="16">
    <location>
        <begin position="121"/>
        <end position="141"/>
    </location>
</feature>
<feature type="transmembrane region" description="Helical" evidence="16">
    <location>
        <begin position="306"/>
        <end position="330"/>
    </location>
</feature>
<evidence type="ECO:0000256" key="6">
    <source>
        <dbReference type="ARBA" id="ARBA00022448"/>
    </source>
</evidence>
<evidence type="ECO:0000313" key="19">
    <source>
        <dbReference type="Proteomes" id="UP000663699"/>
    </source>
</evidence>
<dbReference type="GO" id="GO:0000049">
    <property type="term" value="F:tRNA binding"/>
    <property type="evidence" value="ECO:0007669"/>
    <property type="project" value="UniProtKB-KW"/>
</dbReference>
<comment type="subcellular location">
    <subcellularLocation>
        <location evidence="2">Membrane</location>
        <topology evidence="2">Multi-pass membrane protein</topology>
    </subcellularLocation>
</comment>
<keyword evidence="7" id="KW-0820">tRNA-binding</keyword>
<dbReference type="GO" id="GO:0016783">
    <property type="term" value="F:sulfurtransferase activity"/>
    <property type="evidence" value="ECO:0007669"/>
    <property type="project" value="InterPro"/>
</dbReference>
<feature type="transmembrane region" description="Helical" evidence="16">
    <location>
        <begin position="153"/>
        <end position="173"/>
    </location>
</feature>
<evidence type="ECO:0000256" key="10">
    <source>
        <dbReference type="ARBA" id="ARBA00022694"/>
    </source>
</evidence>
<dbReference type="EMBL" id="CP054547">
    <property type="protein sequence ID" value="QSL67082.1"/>
    <property type="molecule type" value="Genomic_DNA"/>
</dbReference>
<protein>
    <recommendedName>
        <fullName evidence="5">tRNA-5-taurinomethyluridine 2-sulfurtransferase</fullName>
        <ecNumber evidence="5">2.8.1.14</ecNumber>
    </recommendedName>
</protein>
<dbReference type="FunFam" id="1.20.1250.20:FF:000134">
    <property type="entry name" value="MFS sugar transporter protein"/>
    <property type="match status" value="1"/>
</dbReference>
<dbReference type="NCBIfam" id="TIGR00420">
    <property type="entry name" value="trmU"/>
    <property type="match status" value="1"/>
</dbReference>
<keyword evidence="14" id="KW-1015">Disulfide bond</keyword>
<dbReference type="PANTHER" id="PTHR48022">
    <property type="entry name" value="PLASTIDIC GLUCOSE TRANSPORTER 4"/>
    <property type="match status" value="1"/>
</dbReference>
<keyword evidence="11" id="KW-0694">RNA-binding</keyword>
<dbReference type="GO" id="GO:0005351">
    <property type="term" value="F:carbohydrate:proton symporter activity"/>
    <property type="evidence" value="ECO:0007669"/>
    <property type="project" value="TreeGrafter"/>
</dbReference>
<evidence type="ECO:0000256" key="15">
    <source>
        <dbReference type="ARBA" id="ARBA00049564"/>
    </source>
</evidence>
<keyword evidence="10" id="KW-0819">tRNA processing</keyword>
<proteinExistence type="inferred from homology"/>
<dbReference type="InterPro" id="IPR005828">
    <property type="entry name" value="MFS_sugar_transport-like"/>
</dbReference>
<keyword evidence="9 16" id="KW-0812">Transmembrane</keyword>
<dbReference type="NCBIfam" id="TIGR00879">
    <property type="entry name" value="SP"/>
    <property type="match status" value="1"/>
</dbReference>
<dbReference type="Gene3D" id="2.40.30.10">
    <property type="entry name" value="Translation factors"/>
    <property type="match status" value="1"/>
</dbReference>
<reference evidence="18" key="1">
    <citation type="submission" date="2020-06" db="EMBL/GenBank/DDBJ databases">
        <title>Genomes of multiple members of Pneumocystis genus reveal paths to human pathogen Pneumocystis jirovecii.</title>
        <authorList>
            <person name="Cisse O.H."/>
            <person name="Ma L."/>
            <person name="Dekker J."/>
            <person name="Khil P."/>
            <person name="Jo J."/>
            <person name="Brenchley J."/>
            <person name="Blair R."/>
            <person name="Pahar B."/>
            <person name="Chabe M."/>
            <person name="Van Rompay K.A."/>
            <person name="Keesler R."/>
            <person name="Sukura A."/>
            <person name="Hirsch V."/>
            <person name="Kutty G."/>
            <person name="Liu Y."/>
            <person name="Peng L."/>
            <person name="Chen J."/>
            <person name="Song J."/>
            <person name="Weissenbacher-Lang C."/>
            <person name="Xu J."/>
            <person name="Upham N.S."/>
            <person name="Stajich J.E."/>
            <person name="Cuomo C.A."/>
            <person name="Cushion M.T."/>
            <person name="Kovacs J.A."/>
        </authorList>
    </citation>
    <scope>NUCLEOTIDE SEQUENCE</scope>
    <source>
        <strain evidence="18">2A</strain>
    </source>
</reference>
<dbReference type="Pfam" id="PF20258">
    <property type="entry name" value="tRNA_Me_trans_C"/>
    <property type="match status" value="1"/>
</dbReference>
<comment type="similarity">
    <text evidence="4">Belongs to the major facilitator superfamily. Sugar transporter (TC 2.A.1.1) family.</text>
</comment>
<dbReference type="Gene3D" id="2.30.30.280">
    <property type="entry name" value="Adenine nucleotide alpha hydrolases-like domains"/>
    <property type="match status" value="1"/>
</dbReference>
<feature type="transmembrane region" description="Helical" evidence="16">
    <location>
        <begin position="47"/>
        <end position="72"/>
    </location>
</feature>
<dbReference type="PRINTS" id="PR00171">
    <property type="entry name" value="SUGRTRNSPORT"/>
</dbReference>
<feature type="transmembrane region" description="Helical" evidence="16">
    <location>
        <begin position="273"/>
        <end position="297"/>
    </location>
</feature>
<evidence type="ECO:0000256" key="12">
    <source>
        <dbReference type="ARBA" id="ARBA00022989"/>
    </source>
</evidence>
<dbReference type="Proteomes" id="UP000663699">
    <property type="component" value="Chromosome 16"/>
</dbReference>
<dbReference type="NCBIfam" id="NF001138">
    <property type="entry name" value="PRK00143.1"/>
    <property type="match status" value="1"/>
</dbReference>
<dbReference type="InterPro" id="IPR050360">
    <property type="entry name" value="MFS_Sugar_Transporters"/>
</dbReference>
<dbReference type="InterPro" id="IPR005829">
    <property type="entry name" value="Sugar_transporter_CS"/>
</dbReference>
<feature type="transmembrane region" description="Helical" evidence="16">
    <location>
        <begin position="389"/>
        <end position="408"/>
    </location>
</feature>
<evidence type="ECO:0000256" key="5">
    <source>
        <dbReference type="ARBA" id="ARBA00011953"/>
    </source>
</evidence>
<evidence type="ECO:0000256" key="2">
    <source>
        <dbReference type="ARBA" id="ARBA00004141"/>
    </source>
</evidence>
<keyword evidence="12 16" id="KW-1133">Transmembrane helix</keyword>
<evidence type="ECO:0000256" key="14">
    <source>
        <dbReference type="ARBA" id="ARBA00023157"/>
    </source>
</evidence>
<dbReference type="SUPFAM" id="SSF103473">
    <property type="entry name" value="MFS general substrate transporter"/>
    <property type="match status" value="1"/>
</dbReference>
<gene>
    <name evidence="18" type="ORF">MERGE_001469</name>
</gene>
<comment type="function">
    <text evidence="1">Catalyzes the 2-thiolation of uridine at the wobble position (U34) of mitochondrial tRNA(Lys), tRNA(Glu) and tRNA(Gln). Required for the formation of 5-taurinomethyl-2-thiouridine (tm5s2U) of mitochondrial tRNA(Lys), tRNA(Glu), and tRNA(Gln) at the wobble position. ATP is required to activate the C2 atom of the wobble base.</text>
</comment>
<feature type="domain" description="Major facilitator superfamily (MFS) profile" evidence="17">
    <location>
        <begin position="1"/>
        <end position="442"/>
    </location>
</feature>
<evidence type="ECO:0000313" key="18">
    <source>
        <dbReference type="EMBL" id="QSL67082.1"/>
    </source>
</evidence>
<evidence type="ECO:0000256" key="4">
    <source>
        <dbReference type="ARBA" id="ARBA00010992"/>
    </source>
</evidence>
<dbReference type="CDD" id="cd17356">
    <property type="entry name" value="MFS_HXT"/>
    <property type="match status" value="1"/>
</dbReference>
<comment type="catalytic activity">
    <reaction evidence="15">
        <text>5-taurinomethyluridine(34) in tRNA + S-sulfanyl-L-cysteinyl-[protein] + AH2 + ATP = 5-taurinomethyl-2-thiouridine(34) in tRNA + L-cysteinyl-[protein] + A + AMP + diphosphate + H(+)</text>
        <dbReference type="Rhea" id="RHEA:47040"/>
        <dbReference type="Rhea" id="RHEA-COMP:10131"/>
        <dbReference type="Rhea" id="RHEA-COMP:11726"/>
        <dbReference type="Rhea" id="RHEA-COMP:11732"/>
        <dbReference type="Rhea" id="RHEA-COMP:11733"/>
        <dbReference type="ChEBI" id="CHEBI:13193"/>
        <dbReference type="ChEBI" id="CHEBI:15378"/>
        <dbReference type="ChEBI" id="CHEBI:17499"/>
        <dbReference type="ChEBI" id="CHEBI:29950"/>
        <dbReference type="ChEBI" id="CHEBI:30616"/>
        <dbReference type="ChEBI" id="CHEBI:33019"/>
        <dbReference type="ChEBI" id="CHEBI:61963"/>
        <dbReference type="ChEBI" id="CHEBI:87171"/>
        <dbReference type="ChEBI" id="CHEBI:87172"/>
        <dbReference type="ChEBI" id="CHEBI:456215"/>
        <dbReference type="EC" id="2.8.1.14"/>
    </reaction>
</comment>